<sequence>MRHRNLALFLVLAAVWGSAFVAIKAGLGTPAAPAGFFDAPVLFAALRYDIAGVLMLGYAAYATDQFLPRGRRQWTATLVAGALMIAAYHAFLFVGETDPAVSSAAAAVVVSLSPVLTAGFSRLWLPSERLTPVGVLGLLLGLVGVVVLTDPAPGNLGVSPGVVFVFLATLSFASGSVLTRRLDTDLPIETMEAWAMVTGAAMMHVASVAVGESVAAVEFTPRALAALAYLAVAASALGFLVYFDLLERLGPVEINLVSYAAPPVAALVGFLLLDETVDAAAAAGFLVILAGFVLVKREAIRDVVARAG</sequence>
<dbReference type="InterPro" id="IPR000620">
    <property type="entry name" value="EamA_dom"/>
</dbReference>
<dbReference type="EMBL" id="JBHTAP010000001">
    <property type="protein sequence ID" value="MFC7234318.1"/>
    <property type="molecule type" value="Genomic_DNA"/>
</dbReference>
<evidence type="ECO:0000256" key="2">
    <source>
        <dbReference type="ARBA" id="ARBA00022692"/>
    </source>
</evidence>
<dbReference type="Proteomes" id="UP001596398">
    <property type="component" value="Unassembled WGS sequence"/>
</dbReference>
<feature type="transmembrane region" description="Helical" evidence="5">
    <location>
        <begin position="45"/>
        <end position="62"/>
    </location>
</feature>
<proteinExistence type="predicted"/>
<feature type="transmembrane region" description="Helical" evidence="5">
    <location>
        <begin position="130"/>
        <end position="149"/>
    </location>
</feature>
<name>A0ABD5ZLI3_9EURY</name>
<comment type="caution">
    <text evidence="7">The sequence shown here is derived from an EMBL/GenBank/DDBJ whole genome shotgun (WGS) entry which is preliminary data.</text>
</comment>
<dbReference type="PANTHER" id="PTHR32322">
    <property type="entry name" value="INNER MEMBRANE TRANSPORTER"/>
    <property type="match status" value="1"/>
</dbReference>
<keyword evidence="2 5" id="KW-0812">Transmembrane</keyword>
<evidence type="ECO:0000256" key="4">
    <source>
        <dbReference type="ARBA" id="ARBA00023136"/>
    </source>
</evidence>
<comment type="subcellular location">
    <subcellularLocation>
        <location evidence="1">Membrane</location>
        <topology evidence="1">Multi-pass membrane protein</topology>
    </subcellularLocation>
</comment>
<dbReference type="GeneID" id="79265985"/>
<dbReference type="RefSeq" id="WP_276235320.1">
    <property type="nucleotide sequence ID" value="NZ_CP119802.1"/>
</dbReference>
<dbReference type="GO" id="GO:0016020">
    <property type="term" value="C:membrane"/>
    <property type="evidence" value="ECO:0007669"/>
    <property type="project" value="UniProtKB-SubCell"/>
</dbReference>
<evidence type="ECO:0000313" key="7">
    <source>
        <dbReference type="EMBL" id="MFC7234318.1"/>
    </source>
</evidence>
<feature type="domain" description="EamA" evidence="6">
    <location>
        <begin position="160"/>
        <end position="295"/>
    </location>
</feature>
<feature type="transmembrane region" description="Helical" evidence="5">
    <location>
        <begin position="161"/>
        <end position="179"/>
    </location>
</feature>
<evidence type="ECO:0000256" key="1">
    <source>
        <dbReference type="ARBA" id="ARBA00004141"/>
    </source>
</evidence>
<feature type="transmembrane region" description="Helical" evidence="5">
    <location>
        <begin position="223"/>
        <end position="242"/>
    </location>
</feature>
<feature type="transmembrane region" description="Helical" evidence="5">
    <location>
        <begin position="254"/>
        <end position="273"/>
    </location>
</feature>
<dbReference type="InterPro" id="IPR037185">
    <property type="entry name" value="EmrE-like"/>
</dbReference>
<feature type="domain" description="EamA" evidence="6">
    <location>
        <begin position="8"/>
        <end position="148"/>
    </location>
</feature>
<dbReference type="AlphaFoldDB" id="A0ABD5ZLI3"/>
<reference evidence="7 8" key="1">
    <citation type="journal article" date="2019" name="Int. J. Syst. Evol. Microbiol.">
        <title>The Global Catalogue of Microorganisms (GCM) 10K type strain sequencing project: providing services to taxonomists for standard genome sequencing and annotation.</title>
        <authorList>
            <consortium name="The Broad Institute Genomics Platform"/>
            <consortium name="The Broad Institute Genome Sequencing Center for Infectious Disease"/>
            <person name="Wu L."/>
            <person name="Ma J."/>
        </authorList>
    </citation>
    <scope>NUCLEOTIDE SEQUENCE [LARGE SCALE GENOMIC DNA]</scope>
    <source>
        <strain evidence="7 8">DT85</strain>
    </source>
</reference>
<gene>
    <name evidence="7" type="ORF">ACFQJ4_03200</name>
</gene>
<keyword evidence="8" id="KW-1185">Reference proteome</keyword>
<dbReference type="Gene3D" id="1.10.3730.20">
    <property type="match status" value="1"/>
</dbReference>
<dbReference type="PANTHER" id="PTHR32322:SF2">
    <property type="entry name" value="EAMA DOMAIN-CONTAINING PROTEIN"/>
    <property type="match status" value="1"/>
</dbReference>
<dbReference type="InterPro" id="IPR050638">
    <property type="entry name" value="AA-Vitamin_Transporters"/>
</dbReference>
<keyword evidence="4 5" id="KW-0472">Membrane</keyword>
<feature type="transmembrane region" description="Helical" evidence="5">
    <location>
        <begin position="279"/>
        <end position="295"/>
    </location>
</feature>
<feature type="transmembrane region" description="Helical" evidence="5">
    <location>
        <begin position="74"/>
        <end position="94"/>
    </location>
</feature>
<evidence type="ECO:0000259" key="6">
    <source>
        <dbReference type="Pfam" id="PF00892"/>
    </source>
</evidence>
<feature type="transmembrane region" description="Helical" evidence="5">
    <location>
        <begin position="191"/>
        <end position="211"/>
    </location>
</feature>
<evidence type="ECO:0000313" key="8">
    <source>
        <dbReference type="Proteomes" id="UP001596398"/>
    </source>
</evidence>
<dbReference type="SUPFAM" id="SSF103481">
    <property type="entry name" value="Multidrug resistance efflux transporter EmrE"/>
    <property type="match status" value="2"/>
</dbReference>
<evidence type="ECO:0000256" key="5">
    <source>
        <dbReference type="SAM" id="Phobius"/>
    </source>
</evidence>
<organism evidence="7 8">
    <name type="scientific">Halosegnis marinus</name>
    <dbReference type="NCBI Taxonomy" id="3034023"/>
    <lineage>
        <taxon>Archaea</taxon>
        <taxon>Methanobacteriati</taxon>
        <taxon>Methanobacteriota</taxon>
        <taxon>Stenosarchaea group</taxon>
        <taxon>Halobacteria</taxon>
        <taxon>Halobacteriales</taxon>
        <taxon>Natronomonadaceae</taxon>
        <taxon>Halosegnis</taxon>
    </lineage>
</organism>
<keyword evidence="3 5" id="KW-1133">Transmembrane helix</keyword>
<protein>
    <submittedName>
        <fullName evidence="7">DMT family transporter</fullName>
    </submittedName>
</protein>
<evidence type="ECO:0000256" key="3">
    <source>
        <dbReference type="ARBA" id="ARBA00022989"/>
    </source>
</evidence>
<dbReference type="Pfam" id="PF00892">
    <property type="entry name" value="EamA"/>
    <property type="match status" value="2"/>
</dbReference>
<accession>A0ABD5ZLI3</accession>
<feature type="transmembrane region" description="Helical" evidence="5">
    <location>
        <begin position="100"/>
        <end position="118"/>
    </location>
</feature>